<keyword evidence="1" id="KW-1133">Transmembrane helix</keyword>
<feature type="transmembrane region" description="Helical" evidence="1">
    <location>
        <begin position="162"/>
        <end position="181"/>
    </location>
</feature>
<evidence type="ECO:0000259" key="2">
    <source>
        <dbReference type="Pfam" id="PF07885"/>
    </source>
</evidence>
<dbReference type="Pfam" id="PF07885">
    <property type="entry name" value="Ion_trans_2"/>
    <property type="match status" value="1"/>
</dbReference>
<dbReference type="InterPro" id="IPR013099">
    <property type="entry name" value="K_chnl_dom"/>
</dbReference>
<evidence type="ECO:0000313" key="3">
    <source>
        <dbReference type="EMBL" id="HIW78370.1"/>
    </source>
</evidence>
<evidence type="ECO:0000256" key="1">
    <source>
        <dbReference type="SAM" id="Phobius"/>
    </source>
</evidence>
<feature type="domain" description="Potassium channel" evidence="2">
    <location>
        <begin position="154"/>
        <end position="216"/>
    </location>
</feature>
<dbReference type="GO" id="GO:0034220">
    <property type="term" value="P:monoatomic ion transmembrane transport"/>
    <property type="evidence" value="ECO:0007669"/>
    <property type="project" value="UniProtKB-KW"/>
</dbReference>
<proteinExistence type="predicted"/>
<dbReference type="Gene3D" id="1.10.287.70">
    <property type="match status" value="1"/>
</dbReference>
<protein>
    <submittedName>
        <fullName evidence="3">Potassium channel family protein</fullName>
    </submittedName>
</protein>
<dbReference type="Proteomes" id="UP000824264">
    <property type="component" value="Unassembled WGS sequence"/>
</dbReference>
<reference evidence="3" key="2">
    <citation type="submission" date="2021-04" db="EMBL/GenBank/DDBJ databases">
        <authorList>
            <person name="Gilroy R."/>
        </authorList>
    </citation>
    <scope>NUCLEOTIDE SEQUENCE</scope>
    <source>
        <strain evidence="3">ChiSxjej5B17-1746</strain>
    </source>
</reference>
<comment type="caution">
    <text evidence="3">The sequence shown here is derived from an EMBL/GenBank/DDBJ whole genome shotgun (WGS) entry which is preliminary data.</text>
</comment>
<name>A0A9D1QZX8_9BACT</name>
<dbReference type="AlphaFoldDB" id="A0A9D1QZX8"/>
<organism evidence="3 4">
    <name type="scientific">Candidatus Bilophila faecipullorum</name>
    <dbReference type="NCBI Taxonomy" id="2838482"/>
    <lineage>
        <taxon>Bacteria</taxon>
        <taxon>Pseudomonadati</taxon>
        <taxon>Thermodesulfobacteriota</taxon>
        <taxon>Desulfovibrionia</taxon>
        <taxon>Desulfovibrionales</taxon>
        <taxon>Desulfovibrionaceae</taxon>
        <taxon>Bilophila</taxon>
    </lineage>
</organism>
<keyword evidence="3" id="KW-0813">Transport</keyword>
<feature type="transmembrane region" description="Helical" evidence="1">
    <location>
        <begin position="12"/>
        <end position="34"/>
    </location>
</feature>
<feature type="transmembrane region" description="Helical" evidence="1">
    <location>
        <begin position="193"/>
        <end position="214"/>
    </location>
</feature>
<keyword evidence="1" id="KW-0472">Membrane</keyword>
<keyword evidence="3" id="KW-0406">Ion transport</keyword>
<feature type="transmembrane region" description="Helical" evidence="1">
    <location>
        <begin position="124"/>
        <end position="150"/>
    </location>
</feature>
<evidence type="ECO:0000313" key="4">
    <source>
        <dbReference type="Proteomes" id="UP000824264"/>
    </source>
</evidence>
<keyword evidence="1" id="KW-0812">Transmembrane</keyword>
<dbReference type="SUPFAM" id="SSF81324">
    <property type="entry name" value="Voltage-gated potassium channels"/>
    <property type="match status" value="1"/>
</dbReference>
<sequence length="244" mass="27168">MPRPHSPVFPRLYAHRFETLFASLLCVFVINIFFPEDIYDGVPQSAYLPFQFLAGINLFGARRKYMLTLIATVAVLLLAGRLLDRLTPLNLREALAFGYVVFFGWVMLEVFRQIHGAKMVDTEIVLAALCGLILIGYCGFFVFVGVEMFVPHSFSGITEGQGGLLDLFYFSYVTILTIGYGDIAPRSWVAKNATVLIALTAYMYSIVIMATIVSQFASNRKGRKIAGMIASAPGKEERPPRKNT</sequence>
<feature type="transmembrane region" description="Helical" evidence="1">
    <location>
        <begin position="95"/>
        <end position="112"/>
    </location>
</feature>
<gene>
    <name evidence="3" type="ORF">H9874_04400</name>
</gene>
<feature type="transmembrane region" description="Helical" evidence="1">
    <location>
        <begin position="65"/>
        <end position="83"/>
    </location>
</feature>
<accession>A0A9D1QZX8</accession>
<keyword evidence="3" id="KW-0407">Ion channel</keyword>
<reference evidence="3" key="1">
    <citation type="journal article" date="2021" name="PeerJ">
        <title>Extensive microbial diversity within the chicken gut microbiome revealed by metagenomics and culture.</title>
        <authorList>
            <person name="Gilroy R."/>
            <person name="Ravi A."/>
            <person name="Getino M."/>
            <person name="Pursley I."/>
            <person name="Horton D.L."/>
            <person name="Alikhan N.F."/>
            <person name="Baker D."/>
            <person name="Gharbi K."/>
            <person name="Hall N."/>
            <person name="Watson M."/>
            <person name="Adriaenssens E.M."/>
            <person name="Foster-Nyarko E."/>
            <person name="Jarju S."/>
            <person name="Secka A."/>
            <person name="Antonio M."/>
            <person name="Oren A."/>
            <person name="Chaudhuri R.R."/>
            <person name="La Ragione R."/>
            <person name="Hildebrand F."/>
            <person name="Pallen M.J."/>
        </authorList>
    </citation>
    <scope>NUCLEOTIDE SEQUENCE</scope>
    <source>
        <strain evidence="3">ChiSxjej5B17-1746</strain>
    </source>
</reference>
<dbReference type="EMBL" id="DXGI01000157">
    <property type="protein sequence ID" value="HIW78370.1"/>
    <property type="molecule type" value="Genomic_DNA"/>
</dbReference>